<name>A0A7W4Z863_9GAMM</name>
<dbReference type="NCBIfam" id="TIGR01246">
    <property type="entry name" value="dapE_proteo"/>
    <property type="match status" value="1"/>
</dbReference>
<dbReference type="Proteomes" id="UP000535937">
    <property type="component" value="Unassembled WGS sequence"/>
</dbReference>
<keyword evidence="9 15" id="KW-0862">Zinc</keyword>
<evidence type="ECO:0000313" key="17">
    <source>
        <dbReference type="EMBL" id="MBB3060221.1"/>
    </source>
</evidence>
<comment type="subunit">
    <text evidence="3 15">Homodimer.</text>
</comment>
<comment type="similarity">
    <text evidence="2 15">Belongs to the peptidase M20A family. DapE subfamily.</text>
</comment>
<evidence type="ECO:0000256" key="7">
    <source>
        <dbReference type="ARBA" id="ARBA00022723"/>
    </source>
</evidence>
<dbReference type="GO" id="GO:0050897">
    <property type="term" value="F:cobalt ion binding"/>
    <property type="evidence" value="ECO:0007669"/>
    <property type="project" value="UniProtKB-UniRule"/>
</dbReference>
<keyword evidence="12 15" id="KW-0170">Cobalt</keyword>
<accession>A0A7W4Z863</accession>
<keyword evidence="7 15" id="KW-0479">Metal-binding</keyword>
<dbReference type="PANTHER" id="PTHR43808">
    <property type="entry name" value="ACETYLORNITHINE DEACETYLASE"/>
    <property type="match status" value="1"/>
</dbReference>
<evidence type="ECO:0000256" key="3">
    <source>
        <dbReference type="ARBA" id="ARBA00011738"/>
    </source>
</evidence>
<dbReference type="SUPFAM" id="SSF53187">
    <property type="entry name" value="Zn-dependent exopeptidases"/>
    <property type="match status" value="1"/>
</dbReference>
<dbReference type="Pfam" id="PF01546">
    <property type="entry name" value="Peptidase_M20"/>
    <property type="match status" value="1"/>
</dbReference>
<evidence type="ECO:0000256" key="13">
    <source>
        <dbReference type="ARBA" id="ARBA00031891"/>
    </source>
</evidence>
<keyword evidence="18" id="KW-1185">Reference proteome</keyword>
<comment type="function">
    <text evidence="15">Catalyzes the hydrolysis of N-succinyl-L,L-diaminopimelic acid (SDAP), forming succinate and LL-2,6-diaminopimelate (DAP), an intermediate involved in the bacterial biosynthesis of lysine and meso-diaminopimelic acid, an essential component of bacterial cell walls.</text>
</comment>
<dbReference type="Gene3D" id="3.40.630.10">
    <property type="entry name" value="Zn peptidases"/>
    <property type="match status" value="2"/>
</dbReference>
<organism evidence="17 18">
    <name type="scientific">Microbulbifer rhizosphaerae</name>
    <dbReference type="NCBI Taxonomy" id="1562603"/>
    <lineage>
        <taxon>Bacteria</taxon>
        <taxon>Pseudomonadati</taxon>
        <taxon>Pseudomonadota</taxon>
        <taxon>Gammaproteobacteria</taxon>
        <taxon>Cellvibrionales</taxon>
        <taxon>Microbulbiferaceae</taxon>
        <taxon>Microbulbifer</taxon>
    </lineage>
</organism>
<keyword evidence="8 15" id="KW-0378">Hydrolase</keyword>
<evidence type="ECO:0000256" key="9">
    <source>
        <dbReference type="ARBA" id="ARBA00022833"/>
    </source>
</evidence>
<gene>
    <name evidence="15" type="primary">dapE</name>
    <name evidence="17" type="ORF">FHS09_001036</name>
</gene>
<evidence type="ECO:0000256" key="1">
    <source>
        <dbReference type="ARBA" id="ARBA00005130"/>
    </source>
</evidence>
<feature type="binding site" evidence="15">
    <location>
        <position position="99"/>
    </location>
    <ligand>
        <name>Zn(2+)</name>
        <dbReference type="ChEBI" id="CHEBI:29105"/>
        <label>1</label>
    </ligand>
</feature>
<dbReference type="PANTHER" id="PTHR43808:SF31">
    <property type="entry name" value="N-ACETYL-L-CITRULLINE DEACETYLASE"/>
    <property type="match status" value="1"/>
</dbReference>
<evidence type="ECO:0000256" key="4">
    <source>
        <dbReference type="ARBA" id="ARBA00011921"/>
    </source>
</evidence>
<dbReference type="GO" id="GO:0006526">
    <property type="term" value="P:L-arginine biosynthetic process"/>
    <property type="evidence" value="ECO:0007669"/>
    <property type="project" value="TreeGrafter"/>
</dbReference>
<keyword evidence="11 15" id="KW-0457">Lysine biosynthesis</keyword>
<keyword evidence="6 15" id="KW-0028">Amino-acid biosynthesis</keyword>
<dbReference type="HAMAP" id="MF_01690">
    <property type="entry name" value="DapE"/>
    <property type="match status" value="1"/>
</dbReference>
<dbReference type="GO" id="GO:0019877">
    <property type="term" value="P:diaminopimelate biosynthetic process"/>
    <property type="evidence" value="ECO:0007669"/>
    <property type="project" value="UniProtKB-UniRule"/>
</dbReference>
<dbReference type="FunFam" id="3.40.630.10:FF:000005">
    <property type="entry name" value="Succinyl-diaminopimelate desuccinylase"/>
    <property type="match status" value="1"/>
</dbReference>
<evidence type="ECO:0000256" key="5">
    <source>
        <dbReference type="ARBA" id="ARBA00022391"/>
    </source>
</evidence>
<comment type="cofactor">
    <cofactor evidence="15">
        <name>Zn(2+)</name>
        <dbReference type="ChEBI" id="CHEBI:29105"/>
    </cofactor>
    <cofactor evidence="15">
        <name>Co(2+)</name>
        <dbReference type="ChEBI" id="CHEBI:48828"/>
    </cofactor>
    <text evidence="15">Binds 2 Zn(2+) or Co(2+) ions per subunit.</text>
</comment>
<evidence type="ECO:0000256" key="12">
    <source>
        <dbReference type="ARBA" id="ARBA00023285"/>
    </source>
</evidence>
<comment type="caution">
    <text evidence="17">The sequence shown here is derived from an EMBL/GenBank/DDBJ whole genome shotgun (WGS) entry which is preliminary data.</text>
</comment>
<dbReference type="InterPro" id="IPR002933">
    <property type="entry name" value="Peptidase_M20"/>
</dbReference>
<feature type="binding site" evidence="15">
    <location>
        <position position="99"/>
    </location>
    <ligand>
        <name>Zn(2+)</name>
        <dbReference type="ChEBI" id="CHEBI:29105"/>
        <label>2</label>
    </ligand>
</feature>
<dbReference type="InterPro" id="IPR036264">
    <property type="entry name" value="Bact_exopeptidase_dim_dom"/>
</dbReference>
<dbReference type="InterPro" id="IPR001261">
    <property type="entry name" value="ArgE/DapE_CS"/>
</dbReference>
<feature type="active site" description="Proton acceptor" evidence="15">
    <location>
        <position position="133"/>
    </location>
</feature>
<evidence type="ECO:0000256" key="10">
    <source>
        <dbReference type="ARBA" id="ARBA00022915"/>
    </source>
</evidence>
<evidence type="ECO:0000256" key="8">
    <source>
        <dbReference type="ARBA" id="ARBA00022801"/>
    </source>
</evidence>
<dbReference type="PROSITE" id="PS00759">
    <property type="entry name" value="ARGE_DAPE_CPG2_2"/>
    <property type="match status" value="1"/>
</dbReference>
<dbReference type="InterPro" id="IPR005941">
    <property type="entry name" value="DapE_proteobac"/>
</dbReference>
<feature type="binding site" evidence="15">
    <location>
        <position position="162"/>
    </location>
    <ligand>
        <name>Zn(2+)</name>
        <dbReference type="ChEBI" id="CHEBI:29105"/>
        <label>1</label>
    </ligand>
</feature>
<feature type="binding site" evidence="15">
    <location>
        <position position="66"/>
    </location>
    <ligand>
        <name>Zn(2+)</name>
        <dbReference type="ChEBI" id="CHEBI:29105"/>
        <label>1</label>
    </ligand>
</feature>
<evidence type="ECO:0000256" key="11">
    <source>
        <dbReference type="ARBA" id="ARBA00023154"/>
    </source>
</evidence>
<dbReference type="EC" id="3.5.1.18" evidence="4 15"/>
<dbReference type="GO" id="GO:0008270">
    <property type="term" value="F:zinc ion binding"/>
    <property type="evidence" value="ECO:0007669"/>
    <property type="project" value="UniProtKB-UniRule"/>
</dbReference>
<dbReference type="GO" id="GO:0009089">
    <property type="term" value="P:lysine biosynthetic process via diaminopimelate"/>
    <property type="evidence" value="ECO:0007669"/>
    <property type="project" value="UniProtKB-UniRule"/>
</dbReference>
<dbReference type="InterPro" id="IPR050072">
    <property type="entry name" value="Peptidase_M20A"/>
</dbReference>
<evidence type="ECO:0000256" key="6">
    <source>
        <dbReference type="ARBA" id="ARBA00022605"/>
    </source>
</evidence>
<dbReference type="NCBIfam" id="NF009557">
    <property type="entry name" value="PRK13009.1"/>
    <property type="match status" value="1"/>
</dbReference>
<dbReference type="EMBL" id="JACHWZ010000004">
    <property type="protein sequence ID" value="MBB3060221.1"/>
    <property type="molecule type" value="Genomic_DNA"/>
</dbReference>
<dbReference type="Pfam" id="PF07687">
    <property type="entry name" value="M20_dimer"/>
    <property type="match status" value="1"/>
</dbReference>
<proteinExistence type="inferred from homology"/>
<feature type="domain" description="Peptidase M20 dimerisation" evidence="16">
    <location>
        <begin position="175"/>
        <end position="282"/>
    </location>
</feature>
<protein>
    <recommendedName>
        <fullName evidence="5 15">Succinyl-diaminopimelate desuccinylase</fullName>
        <shortName evidence="15">SDAP desuccinylase</shortName>
        <ecNumber evidence="4 15">3.5.1.18</ecNumber>
    </recommendedName>
    <alternativeName>
        <fullName evidence="13 15">N-succinyl-LL-2,6-diaminoheptanedioate amidohydrolase</fullName>
    </alternativeName>
</protein>
<dbReference type="CDD" id="cd03891">
    <property type="entry name" value="M20_DapE_proteobac"/>
    <property type="match status" value="1"/>
</dbReference>
<feature type="active site" evidence="15">
    <location>
        <position position="68"/>
    </location>
</feature>
<dbReference type="InterPro" id="IPR011650">
    <property type="entry name" value="Peptidase_M20_dimer"/>
</dbReference>
<evidence type="ECO:0000256" key="2">
    <source>
        <dbReference type="ARBA" id="ARBA00006746"/>
    </source>
</evidence>
<evidence type="ECO:0000256" key="15">
    <source>
        <dbReference type="HAMAP-Rule" id="MF_01690"/>
    </source>
</evidence>
<dbReference type="RefSeq" id="WP_183457405.1">
    <property type="nucleotide sequence ID" value="NZ_JACHWZ010000004.1"/>
</dbReference>
<evidence type="ECO:0000259" key="16">
    <source>
        <dbReference type="Pfam" id="PF07687"/>
    </source>
</evidence>
<feature type="binding site" evidence="15">
    <location>
        <position position="134"/>
    </location>
    <ligand>
        <name>Zn(2+)</name>
        <dbReference type="ChEBI" id="CHEBI:29105"/>
        <label>2</label>
    </ligand>
</feature>
<keyword evidence="10 15" id="KW-0220">Diaminopimelate biosynthesis</keyword>
<reference evidence="17 18" key="1">
    <citation type="submission" date="2020-08" db="EMBL/GenBank/DDBJ databases">
        <title>Genomic Encyclopedia of Type Strains, Phase III (KMG-III): the genomes of soil and plant-associated and newly described type strains.</title>
        <authorList>
            <person name="Whitman W."/>
        </authorList>
    </citation>
    <scope>NUCLEOTIDE SEQUENCE [LARGE SCALE GENOMIC DNA]</scope>
    <source>
        <strain evidence="17 18">CECT 8799</strain>
    </source>
</reference>
<sequence length="375" mass="40670">MTPTVKLASDLIRLRSVTPEDAGCMDLMIQRLEKIGFKTTRLRWGDTDNFWAVRGEAGPLFTFAGHTDVVPTGPEENWQRPPFEPTVDNGYLYGRGAADMKGSLAAMVVACEEFVAAHPDHSGRIAFLITSDEEGPATDGTVKVVQWLEERREKIDWCLVGEPSSTERVGDVIKNGRRGSLGLELRVLGVQGHVAYPHLAENPIHTLAPALAELAAEEWDKGNDFFPATSFQVSNINGGTGATNVIPGEVKLVCNWRFSTETTAEKLEQRARATLDKHGLKYEANFNLSGQPFLTAEGPLVEAAQSAILSVTGEATQLSTAGGTSDGRFIAPTGAQVVELGPVNATIHKVDECVKAEDLDKLKDMYREILAQLLA</sequence>
<evidence type="ECO:0000256" key="14">
    <source>
        <dbReference type="ARBA" id="ARBA00051301"/>
    </source>
</evidence>
<dbReference type="SUPFAM" id="SSF55031">
    <property type="entry name" value="Bacterial exopeptidase dimerisation domain"/>
    <property type="match status" value="1"/>
</dbReference>
<dbReference type="UniPathway" id="UPA00034">
    <property type="reaction ID" value="UER00021"/>
</dbReference>
<dbReference type="GO" id="GO:0008777">
    <property type="term" value="F:acetylornithine deacetylase activity"/>
    <property type="evidence" value="ECO:0007669"/>
    <property type="project" value="TreeGrafter"/>
</dbReference>
<comment type="catalytic activity">
    <reaction evidence="14 15">
        <text>N-succinyl-(2S,6S)-2,6-diaminopimelate + H2O = (2S,6S)-2,6-diaminopimelate + succinate</text>
        <dbReference type="Rhea" id="RHEA:22608"/>
        <dbReference type="ChEBI" id="CHEBI:15377"/>
        <dbReference type="ChEBI" id="CHEBI:30031"/>
        <dbReference type="ChEBI" id="CHEBI:57609"/>
        <dbReference type="ChEBI" id="CHEBI:58087"/>
        <dbReference type="EC" id="3.5.1.18"/>
    </reaction>
</comment>
<feature type="binding site" evidence="15">
    <location>
        <position position="348"/>
    </location>
    <ligand>
        <name>Zn(2+)</name>
        <dbReference type="ChEBI" id="CHEBI:29105"/>
        <label>2</label>
    </ligand>
</feature>
<comment type="pathway">
    <text evidence="1 15">Amino-acid biosynthesis; L-lysine biosynthesis via DAP pathway; LL-2,6-diaminopimelate from (S)-tetrahydrodipicolinate (succinylase route): step 3/3.</text>
</comment>
<dbReference type="GO" id="GO:0009014">
    <property type="term" value="F:succinyl-diaminopimelate desuccinylase activity"/>
    <property type="evidence" value="ECO:0007669"/>
    <property type="project" value="UniProtKB-UniRule"/>
</dbReference>
<evidence type="ECO:0000313" key="18">
    <source>
        <dbReference type="Proteomes" id="UP000535937"/>
    </source>
</evidence>
<dbReference type="AlphaFoldDB" id="A0A7W4Z863"/>